<dbReference type="AlphaFoldDB" id="A0A9E7NDT8"/>
<name>A0A9E7NDT8_9EURY</name>
<dbReference type="RefSeq" id="WP_254161630.1">
    <property type="nucleotide sequence ID" value="NZ_CP100358.1"/>
</dbReference>
<geneLocation type="plasmid" evidence="1 2">
    <name>unnamed3</name>
</geneLocation>
<accession>A0A9E7NDT8</accession>
<protein>
    <submittedName>
        <fullName evidence="1">Uncharacterized protein</fullName>
    </submittedName>
</protein>
<proteinExistence type="predicted"/>
<sequence>MTVDVDAVLIYDEVDEWAFLTLEDETLPYTVLDRAENALHGREDFSDLIGAAKATPDETRRLEIGTVTVTEDGRFQALNVTADAA</sequence>
<organism evidence="1 2">
    <name type="scientific">Natronosalvus rutilus</name>
    <dbReference type="NCBI Taxonomy" id="2953753"/>
    <lineage>
        <taxon>Archaea</taxon>
        <taxon>Methanobacteriati</taxon>
        <taxon>Methanobacteriota</taxon>
        <taxon>Stenosarchaea group</taxon>
        <taxon>Halobacteria</taxon>
        <taxon>Halobacteriales</taxon>
        <taxon>Natrialbaceae</taxon>
        <taxon>Natronosalvus</taxon>
    </lineage>
</organism>
<dbReference type="EMBL" id="CP100358">
    <property type="protein sequence ID" value="UTF56025.1"/>
    <property type="molecule type" value="Genomic_DNA"/>
</dbReference>
<dbReference type="Proteomes" id="UP001056855">
    <property type="component" value="Plasmid unnamed3"/>
</dbReference>
<gene>
    <name evidence="1" type="ORF">NGM29_20780</name>
</gene>
<dbReference type="KEGG" id="sawl:NGM29_20780"/>
<reference evidence="1" key="1">
    <citation type="submission" date="2022-06" db="EMBL/GenBank/DDBJ databases">
        <title>Diverse halophilic archaea isolated from saline environments.</title>
        <authorList>
            <person name="Cui H.-L."/>
        </authorList>
    </citation>
    <scope>NUCLEOTIDE SEQUENCE</scope>
    <source>
        <strain evidence="1">WLHS1</strain>
        <plasmid evidence="1">unnamed3</plasmid>
    </source>
</reference>
<keyword evidence="1" id="KW-0614">Plasmid</keyword>
<keyword evidence="2" id="KW-1185">Reference proteome</keyword>
<evidence type="ECO:0000313" key="2">
    <source>
        <dbReference type="Proteomes" id="UP001056855"/>
    </source>
</evidence>
<dbReference type="GeneID" id="73292536"/>
<evidence type="ECO:0000313" key="1">
    <source>
        <dbReference type="EMBL" id="UTF56025.1"/>
    </source>
</evidence>